<reference evidence="4" key="1">
    <citation type="journal article" date="2010" name="Science">
        <title>Signatures of adaptation to obligate biotrophy in the Hyaloperonospora arabidopsidis genome.</title>
        <authorList>
            <person name="Baxter L."/>
            <person name="Tripathy S."/>
            <person name="Ishaque N."/>
            <person name="Boot N."/>
            <person name="Cabral A."/>
            <person name="Kemen E."/>
            <person name="Thines M."/>
            <person name="Ah-Fong A."/>
            <person name="Anderson R."/>
            <person name="Badejoko W."/>
            <person name="Bittner-Eddy P."/>
            <person name="Boore J.L."/>
            <person name="Chibucos M.C."/>
            <person name="Coates M."/>
            <person name="Dehal P."/>
            <person name="Delehaunty K."/>
            <person name="Dong S."/>
            <person name="Downton P."/>
            <person name="Dumas B."/>
            <person name="Fabro G."/>
            <person name="Fronick C."/>
            <person name="Fuerstenberg S.I."/>
            <person name="Fulton L."/>
            <person name="Gaulin E."/>
            <person name="Govers F."/>
            <person name="Hughes L."/>
            <person name="Humphray S."/>
            <person name="Jiang R.H."/>
            <person name="Judelson H."/>
            <person name="Kamoun S."/>
            <person name="Kyung K."/>
            <person name="Meijer H."/>
            <person name="Minx P."/>
            <person name="Morris P."/>
            <person name="Nelson J."/>
            <person name="Phuntumart V."/>
            <person name="Qutob D."/>
            <person name="Rehmany A."/>
            <person name="Rougon-Cardoso A."/>
            <person name="Ryden P."/>
            <person name="Torto-Alalibo T."/>
            <person name="Studholme D."/>
            <person name="Wang Y."/>
            <person name="Win J."/>
            <person name="Wood J."/>
            <person name="Clifton S.W."/>
            <person name="Rogers J."/>
            <person name="Van den Ackerveken G."/>
            <person name="Jones J.D."/>
            <person name="McDowell J.M."/>
            <person name="Beynon J."/>
            <person name="Tyler B.M."/>
        </authorList>
    </citation>
    <scope>NUCLEOTIDE SEQUENCE [LARGE SCALE GENOMIC DNA]</scope>
    <source>
        <strain evidence="4">Emoy2</strain>
    </source>
</reference>
<dbReference type="EnsemblProtists" id="HpaT801448">
    <property type="protein sequence ID" value="HpaP801448"/>
    <property type="gene ID" value="HpaG801448"/>
</dbReference>
<dbReference type="VEuPathDB" id="FungiDB:HpaG801448"/>
<dbReference type="InParanoid" id="M4B598"/>
<dbReference type="InterPro" id="IPR012942">
    <property type="entry name" value="SRR1-like"/>
</dbReference>
<evidence type="ECO:0000313" key="4">
    <source>
        <dbReference type="Proteomes" id="UP000011713"/>
    </source>
</evidence>
<reference evidence="3" key="2">
    <citation type="submission" date="2015-06" db="UniProtKB">
        <authorList>
            <consortium name="EnsemblProtists"/>
        </authorList>
    </citation>
    <scope>IDENTIFICATION</scope>
    <source>
        <strain evidence="3">Emoy2</strain>
    </source>
</reference>
<dbReference type="PANTHER" id="PTHR28626:SF3">
    <property type="entry name" value="SRR1-LIKE PROTEIN"/>
    <property type="match status" value="1"/>
</dbReference>
<organism evidence="3 4">
    <name type="scientific">Hyaloperonospora arabidopsidis (strain Emoy2)</name>
    <name type="common">Downy mildew agent</name>
    <name type="synonym">Peronospora arabidopsidis</name>
    <dbReference type="NCBI Taxonomy" id="559515"/>
    <lineage>
        <taxon>Eukaryota</taxon>
        <taxon>Sar</taxon>
        <taxon>Stramenopiles</taxon>
        <taxon>Oomycota</taxon>
        <taxon>Peronosporomycetes</taxon>
        <taxon>Peronosporales</taxon>
        <taxon>Peronosporaceae</taxon>
        <taxon>Hyaloperonospora</taxon>
    </lineage>
</organism>
<name>M4B598_HYAAE</name>
<dbReference type="AlphaFoldDB" id="M4B598"/>
<keyword evidence="4" id="KW-1185">Reference proteome</keyword>
<dbReference type="InterPro" id="IPR040044">
    <property type="entry name" value="SRR1L"/>
</dbReference>
<evidence type="ECO:0000256" key="1">
    <source>
        <dbReference type="ARBA" id="ARBA00009856"/>
    </source>
</evidence>
<comment type="similarity">
    <text evidence="1">Belongs to the SRR1 family.</text>
</comment>
<dbReference type="EMBL" id="JH598388">
    <property type="status" value="NOT_ANNOTATED_CDS"/>
    <property type="molecule type" value="Genomic_DNA"/>
</dbReference>
<dbReference type="PANTHER" id="PTHR28626">
    <property type="entry name" value="SRR1-LIKE PROTEIN"/>
    <property type="match status" value="1"/>
</dbReference>
<protein>
    <recommendedName>
        <fullName evidence="2">SRR1-like domain-containing protein</fullName>
    </recommendedName>
</protein>
<feature type="domain" description="SRR1-like" evidence="2">
    <location>
        <begin position="116"/>
        <end position="300"/>
    </location>
</feature>
<dbReference type="GO" id="GO:0005737">
    <property type="term" value="C:cytoplasm"/>
    <property type="evidence" value="ECO:0007669"/>
    <property type="project" value="TreeGrafter"/>
</dbReference>
<dbReference type="HOGENOM" id="CLU_067715_0_0_1"/>
<dbReference type="GO" id="GO:0005634">
    <property type="term" value="C:nucleus"/>
    <property type="evidence" value="ECO:0007669"/>
    <property type="project" value="TreeGrafter"/>
</dbReference>
<sequence>MEHEWQQVSRRRRRRRQFSSSLHSQSKAFTKVLADPVYISLIHLITNLTFGLVGAVDEEVGAPLAEVSTAKQLQIVQRVRAIANESLRDSALLKDALCAIVKQFHLTEACTSLDKDAEDERLMVVGYGLGSFCASSNAVHQLGFLVALKQELDKGWRLTADTKEAAKPDGIQPTVELFDPAMNKSDAVIAEQLGMTVIQENEHGRRKVVCNTVFFMPHCAKVLYENVLACNWGLAVKKLVIIGNSFSAYGDRVLAAEERREHLLEKVVPYLEEVPLPCGVAKQHENFACYEAAFNDLSVHRFSSDLLDSALANNLDLTATMAAVASSVDSKELEA</sequence>
<dbReference type="eggNOG" id="KOG3131">
    <property type="taxonomic scope" value="Eukaryota"/>
</dbReference>
<accession>M4B598</accession>
<dbReference type="OMA" id="MADEWTF"/>
<proteinExistence type="inferred from homology"/>
<dbReference type="Proteomes" id="UP000011713">
    <property type="component" value="Unassembled WGS sequence"/>
</dbReference>
<dbReference type="Pfam" id="PF07985">
    <property type="entry name" value="SRR1"/>
    <property type="match status" value="1"/>
</dbReference>
<evidence type="ECO:0000313" key="3">
    <source>
        <dbReference type="EnsemblProtists" id="HpaP801448"/>
    </source>
</evidence>
<evidence type="ECO:0000259" key="2">
    <source>
        <dbReference type="Pfam" id="PF07985"/>
    </source>
</evidence>